<dbReference type="Gene3D" id="3.90.1150.10">
    <property type="entry name" value="Aspartate Aminotransferase, domain 1"/>
    <property type="match status" value="1"/>
</dbReference>
<evidence type="ECO:0000256" key="3">
    <source>
        <dbReference type="ARBA" id="ARBA00022576"/>
    </source>
</evidence>
<reference evidence="7 8" key="1">
    <citation type="submission" date="2017-07" db="EMBL/GenBank/DDBJ databases">
        <title>Analysis of two Campylobacter avium genomes and identification of a novel hippuricase gene.</title>
        <authorList>
            <person name="Miller W.G."/>
            <person name="Chapman M.H."/>
            <person name="Yee E."/>
            <person name="Revez J."/>
            <person name="Bono J.L."/>
            <person name="Rossi M."/>
        </authorList>
    </citation>
    <scope>NUCLEOTIDE SEQUENCE [LARGE SCALE GENOMIC DNA]</scope>
    <source>
        <strain evidence="7 8">LMG 24591</strain>
    </source>
</reference>
<protein>
    <submittedName>
        <fullName evidence="7">Aspartate aminotransferase, aminotransferase, classes I and II</fullName>
        <ecNumber evidence="7">2.6.1.-</ecNumber>
    </submittedName>
</protein>
<feature type="domain" description="Aminotransferase class I/classII large" evidence="6">
    <location>
        <begin position="31"/>
        <end position="383"/>
    </location>
</feature>
<evidence type="ECO:0000256" key="1">
    <source>
        <dbReference type="ARBA" id="ARBA00001933"/>
    </source>
</evidence>
<evidence type="ECO:0000313" key="7">
    <source>
        <dbReference type="EMBL" id="ASQ30706.1"/>
    </source>
</evidence>
<evidence type="ECO:0000256" key="2">
    <source>
        <dbReference type="ARBA" id="ARBA00007441"/>
    </source>
</evidence>
<dbReference type="InterPro" id="IPR050596">
    <property type="entry name" value="AspAT/PAT-like"/>
</dbReference>
<dbReference type="Proteomes" id="UP000201169">
    <property type="component" value="Chromosome"/>
</dbReference>
<dbReference type="InterPro" id="IPR004839">
    <property type="entry name" value="Aminotransferase_I/II_large"/>
</dbReference>
<evidence type="ECO:0000259" key="6">
    <source>
        <dbReference type="Pfam" id="PF00155"/>
    </source>
</evidence>
<dbReference type="AlphaFoldDB" id="A0A222MYN2"/>
<keyword evidence="8" id="KW-1185">Reference proteome</keyword>
<dbReference type="GO" id="GO:0030170">
    <property type="term" value="F:pyridoxal phosphate binding"/>
    <property type="evidence" value="ECO:0007669"/>
    <property type="project" value="InterPro"/>
</dbReference>
<evidence type="ECO:0000256" key="4">
    <source>
        <dbReference type="ARBA" id="ARBA00022679"/>
    </source>
</evidence>
<evidence type="ECO:0000313" key="8">
    <source>
        <dbReference type="Proteomes" id="UP000201169"/>
    </source>
</evidence>
<dbReference type="RefSeq" id="WP_094325459.1">
    <property type="nucleotide sequence ID" value="NZ_CP022347.1"/>
</dbReference>
<evidence type="ECO:0000256" key="5">
    <source>
        <dbReference type="ARBA" id="ARBA00022898"/>
    </source>
</evidence>
<dbReference type="Pfam" id="PF00155">
    <property type="entry name" value="Aminotran_1_2"/>
    <property type="match status" value="1"/>
</dbReference>
<keyword evidence="5" id="KW-0663">Pyridoxal phosphate</keyword>
<dbReference type="InterPro" id="IPR015421">
    <property type="entry name" value="PyrdxlP-dep_Trfase_major"/>
</dbReference>
<dbReference type="GO" id="GO:0006520">
    <property type="term" value="P:amino acid metabolic process"/>
    <property type="evidence" value="ECO:0007669"/>
    <property type="project" value="InterPro"/>
</dbReference>
<dbReference type="CDD" id="cd00609">
    <property type="entry name" value="AAT_like"/>
    <property type="match status" value="1"/>
</dbReference>
<name>A0A222MYN2_9BACT</name>
<dbReference type="SUPFAM" id="SSF53383">
    <property type="entry name" value="PLP-dependent transferases"/>
    <property type="match status" value="1"/>
</dbReference>
<organism evidence="7 8">
    <name type="scientific">Campylobacter avium LMG 24591</name>
    <dbReference type="NCBI Taxonomy" id="522484"/>
    <lineage>
        <taxon>Bacteria</taxon>
        <taxon>Pseudomonadati</taxon>
        <taxon>Campylobacterota</taxon>
        <taxon>Epsilonproteobacteria</taxon>
        <taxon>Campylobacterales</taxon>
        <taxon>Campylobacteraceae</taxon>
        <taxon>Campylobacter</taxon>
    </lineage>
</organism>
<keyword evidence="4 7" id="KW-0808">Transferase</keyword>
<dbReference type="OrthoDB" id="9803354at2"/>
<dbReference type="KEGG" id="cavi:CAV_1054"/>
<comment type="cofactor">
    <cofactor evidence="1">
        <name>pyridoxal 5'-phosphate</name>
        <dbReference type="ChEBI" id="CHEBI:597326"/>
    </cofactor>
</comment>
<accession>A0A222MYN2</accession>
<dbReference type="EMBL" id="CP022347">
    <property type="protein sequence ID" value="ASQ30706.1"/>
    <property type="molecule type" value="Genomic_DNA"/>
</dbReference>
<dbReference type="FunFam" id="3.40.640.10:FF:000033">
    <property type="entry name" value="Aspartate aminotransferase"/>
    <property type="match status" value="1"/>
</dbReference>
<dbReference type="Gene3D" id="3.40.640.10">
    <property type="entry name" value="Type I PLP-dependent aspartate aminotransferase-like (Major domain)"/>
    <property type="match status" value="1"/>
</dbReference>
<dbReference type="PANTHER" id="PTHR46383">
    <property type="entry name" value="ASPARTATE AMINOTRANSFERASE"/>
    <property type="match status" value="1"/>
</dbReference>
<keyword evidence="3 7" id="KW-0032">Aminotransferase</keyword>
<dbReference type="GO" id="GO:0008483">
    <property type="term" value="F:transaminase activity"/>
    <property type="evidence" value="ECO:0007669"/>
    <property type="project" value="UniProtKB-KW"/>
</dbReference>
<dbReference type="PRINTS" id="PR00753">
    <property type="entry name" value="ACCSYNTHASE"/>
</dbReference>
<gene>
    <name evidence="7" type="primary">aspB</name>
    <name evidence="7" type="ORF">CAV_1054</name>
</gene>
<dbReference type="PANTHER" id="PTHR46383:SF1">
    <property type="entry name" value="ASPARTATE AMINOTRANSFERASE"/>
    <property type="match status" value="1"/>
</dbReference>
<proteinExistence type="inferred from homology"/>
<dbReference type="InterPro" id="IPR015424">
    <property type="entry name" value="PyrdxlP-dep_Trfase"/>
</dbReference>
<sequence length="392" mass="43781">MLLSKRSQVLEESLTIAITTIAKNLKAQGEDILSFSAGEPDFDTPKKVKEAAIKAIEQGCAAYTNVEGNLDVLQAIQTKFKRDNDLDYDTSEIITNVGAKQSLFNCIQCLLEEGDEAIIPAPCWVSYPEMVKFAGAKPVLVQTKEENSFKLKADELKKAITSKSKMLILNYPSNPVGAVYSKDELKELAAVLEGSDIVVLSDEMYEKLQYDNEDFFSFAKASDDALKRTVTINGLSKCAAMPGWRFGYMACKDKELIKALKKLQSQSTSNICSIVQKAAIPVLLGEVDEDIEMMRNEFEKRRNKAYEMINSIEGLKISNTPKGAFYLFINIQDVEKDSMLFCKRLLEEQKVALVPGLGFGMDGFVRFSYATSMDNIVKGIQRIQEFVKNYKA</sequence>
<dbReference type="EC" id="2.6.1.-" evidence="7"/>
<comment type="similarity">
    <text evidence="2">Belongs to the class-I pyridoxal-phosphate-dependent aminotransferase family.</text>
</comment>
<dbReference type="InterPro" id="IPR015422">
    <property type="entry name" value="PyrdxlP-dep_Trfase_small"/>
</dbReference>